<sequence length="177" mass="20046">MSQLLGGPQLLASCTLAYNGVSLQTVDGLCDTGANGYAFMSEKFAKKLIEKLRVPIHTDFDPRWLGDYQGNPTEVVNKVIRANLTVQNRTVLDEPFIVMKQGHDLILGKKWFAAHGILVDCARERLLFPPEWLPDPDWWKTITVDDSPRKAINPDHQKDVRDREIAMEKEDKARFAG</sequence>
<dbReference type="InterPro" id="IPR021109">
    <property type="entry name" value="Peptidase_aspartic_dom_sf"/>
</dbReference>
<name>A0AAN6XYF4_9PEZI</name>
<dbReference type="Proteomes" id="UP001301769">
    <property type="component" value="Unassembled WGS sequence"/>
</dbReference>
<protein>
    <submittedName>
        <fullName evidence="2">Uncharacterized protein</fullName>
    </submittedName>
</protein>
<gene>
    <name evidence="2" type="ORF">QBC37DRAFT_301763</name>
</gene>
<reference evidence="2" key="1">
    <citation type="journal article" date="2023" name="Mol. Phylogenet. Evol.">
        <title>Genome-scale phylogeny and comparative genomics of the fungal order Sordariales.</title>
        <authorList>
            <person name="Hensen N."/>
            <person name="Bonometti L."/>
            <person name="Westerberg I."/>
            <person name="Brannstrom I.O."/>
            <person name="Guillou S."/>
            <person name="Cros-Aarteil S."/>
            <person name="Calhoun S."/>
            <person name="Haridas S."/>
            <person name="Kuo A."/>
            <person name="Mondo S."/>
            <person name="Pangilinan J."/>
            <person name="Riley R."/>
            <person name="LaButti K."/>
            <person name="Andreopoulos B."/>
            <person name="Lipzen A."/>
            <person name="Chen C."/>
            <person name="Yan M."/>
            <person name="Daum C."/>
            <person name="Ng V."/>
            <person name="Clum A."/>
            <person name="Steindorff A."/>
            <person name="Ohm R.A."/>
            <person name="Martin F."/>
            <person name="Silar P."/>
            <person name="Natvig D.O."/>
            <person name="Lalanne C."/>
            <person name="Gautier V."/>
            <person name="Ament-Velasquez S.L."/>
            <person name="Kruys A."/>
            <person name="Hutchinson M.I."/>
            <person name="Powell A.J."/>
            <person name="Barry K."/>
            <person name="Miller A.N."/>
            <person name="Grigoriev I.V."/>
            <person name="Debuchy R."/>
            <person name="Gladieux P."/>
            <person name="Hiltunen Thoren M."/>
            <person name="Johannesson H."/>
        </authorList>
    </citation>
    <scope>NUCLEOTIDE SEQUENCE</scope>
    <source>
        <strain evidence="2">PSN293</strain>
    </source>
</reference>
<dbReference type="AlphaFoldDB" id="A0AAN6XYF4"/>
<reference evidence="2" key="2">
    <citation type="submission" date="2023-05" db="EMBL/GenBank/DDBJ databases">
        <authorList>
            <consortium name="Lawrence Berkeley National Laboratory"/>
            <person name="Steindorff A."/>
            <person name="Hensen N."/>
            <person name="Bonometti L."/>
            <person name="Westerberg I."/>
            <person name="Brannstrom I.O."/>
            <person name="Guillou S."/>
            <person name="Cros-Aarteil S."/>
            <person name="Calhoun S."/>
            <person name="Haridas S."/>
            <person name="Kuo A."/>
            <person name="Mondo S."/>
            <person name="Pangilinan J."/>
            <person name="Riley R."/>
            <person name="Labutti K."/>
            <person name="Andreopoulos B."/>
            <person name="Lipzen A."/>
            <person name="Chen C."/>
            <person name="Yanf M."/>
            <person name="Daum C."/>
            <person name="Ng V."/>
            <person name="Clum A."/>
            <person name="Ohm R."/>
            <person name="Martin F."/>
            <person name="Silar P."/>
            <person name="Natvig D."/>
            <person name="Lalanne C."/>
            <person name="Gautier V."/>
            <person name="Ament-Velasquez S.L."/>
            <person name="Kruys A."/>
            <person name="Hutchinson M.I."/>
            <person name="Powell A.J."/>
            <person name="Barry K."/>
            <person name="Miller A.N."/>
            <person name="Grigoriev I.V."/>
            <person name="Debuchy R."/>
            <person name="Gladieux P."/>
            <person name="Thoren M.H."/>
            <person name="Johannesson H."/>
        </authorList>
    </citation>
    <scope>NUCLEOTIDE SEQUENCE</scope>
    <source>
        <strain evidence="2">PSN293</strain>
    </source>
</reference>
<keyword evidence="3" id="KW-1185">Reference proteome</keyword>
<organism evidence="2 3">
    <name type="scientific">Rhypophila decipiens</name>
    <dbReference type="NCBI Taxonomy" id="261697"/>
    <lineage>
        <taxon>Eukaryota</taxon>
        <taxon>Fungi</taxon>
        <taxon>Dikarya</taxon>
        <taxon>Ascomycota</taxon>
        <taxon>Pezizomycotina</taxon>
        <taxon>Sordariomycetes</taxon>
        <taxon>Sordariomycetidae</taxon>
        <taxon>Sordariales</taxon>
        <taxon>Naviculisporaceae</taxon>
        <taxon>Rhypophila</taxon>
    </lineage>
</organism>
<evidence type="ECO:0000313" key="3">
    <source>
        <dbReference type="Proteomes" id="UP001301769"/>
    </source>
</evidence>
<dbReference type="EMBL" id="MU858600">
    <property type="protein sequence ID" value="KAK4205947.1"/>
    <property type="molecule type" value="Genomic_DNA"/>
</dbReference>
<feature type="non-terminal residue" evidence="2">
    <location>
        <position position="177"/>
    </location>
</feature>
<evidence type="ECO:0000256" key="1">
    <source>
        <dbReference type="SAM" id="MobiDB-lite"/>
    </source>
</evidence>
<comment type="caution">
    <text evidence="2">The sequence shown here is derived from an EMBL/GenBank/DDBJ whole genome shotgun (WGS) entry which is preliminary data.</text>
</comment>
<dbReference type="Gene3D" id="2.40.70.10">
    <property type="entry name" value="Acid Proteases"/>
    <property type="match status" value="1"/>
</dbReference>
<dbReference type="CDD" id="cd00303">
    <property type="entry name" value="retropepsin_like"/>
    <property type="match status" value="1"/>
</dbReference>
<evidence type="ECO:0000313" key="2">
    <source>
        <dbReference type="EMBL" id="KAK4205947.1"/>
    </source>
</evidence>
<proteinExistence type="predicted"/>
<feature type="region of interest" description="Disordered" evidence="1">
    <location>
        <begin position="148"/>
        <end position="177"/>
    </location>
</feature>
<accession>A0AAN6XYF4</accession>